<dbReference type="InterPro" id="IPR021029">
    <property type="entry name" value="DNA_pol_III_tau_dom-5"/>
</dbReference>
<dbReference type="InterPro" id="IPR045085">
    <property type="entry name" value="HLD_clamp_pol_III_gamma_tau"/>
</dbReference>
<comment type="similarity">
    <text evidence="1">Belongs to the DnaX/STICHEL family.</text>
</comment>
<comment type="catalytic activity">
    <reaction evidence="11">
        <text>DNA(n) + a 2'-deoxyribonucleoside 5'-triphosphate = DNA(n+1) + diphosphate</text>
        <dbReference type="Rhea" id="RHEA:22508"/>
        <dbReference type="Rhea" id="RHEA-COMP:17339"/>
        <dbReference type="Rhea" id="RHEA-COMP:17340"/>
        <dbReference type="ChEBI" id="CHEBI:33019"/>
        <dbReference type="ChEBI" id="CHEBI:61560"/>
        <dbReference type="ChEBI" id="CHEBI:173112"/>
        <dbReference type="EC" id="2.7.7.7"/>
    </reaction>
</comment>
<accession>A0ABY8CCM2</accession>
<evidence type="ECO:0000256" key="8">
    <source>
        <dbReference type="ARBA" id="ARBA00022833"/>
    </source>
</evidence>
<dbReference type="SMART" id="SM00382">
    <property type="entry name" value="AAA"/>
    <property type="match status" value="1"/>
</dbReference>
<evidence type="ECO:0000313" key="14">
    <source>
        <dbReference type="EMBL" id="WEJ62143.1"/>
    </source>
</evidence>
<dbReference type="InterPro" id="IPR027417">
    <property type="entry name" value="P-loop_NTPase"/>
</dbReference>
<keyword evidence="4 14" id="KW-0548">Nucleotidyltransferase</keyword>
<evidence type="ECO:0000256" key="3">
    <source>
        <dbReference type="ARBA" id="ARBA00022679"/>
    </source>
</evidence>
<reference evidence="14 15" key="1">
    <citation type="submission" date="2022-06" db="EMBL/GenBank/DDBJ databases">
        <title>Thiomicrohabdus sp. nov, an obligately chemolithoautotrophic, sulfur-oxidizing bacterium isolated from beach of Guanyin Mountain. Amoy.</title>
        <authorList>
            <person name="Zhu H."/>
        </authorList>
    </citation>
    <scope>NUCLEOTIDE SEQUENCE [LARGE SCALE GENOMIC DNA]</scope>
    <source>
        <strain evidence="14 15">XGS-01</strain>
    </source>
</reference>
<dbReference type="EC" id="2.7.7.7" evidence="2"/>
<keyword evidence="15" id="KW-1185">Reference proteome</keyword>
<dbReference type="RefSeq" id="WP_275594400.1">
    <property type="nucleotide sequence ID" value="NZ_CP102381.1"/>
</dbReference>
<proteinExistence type="inferred from homology"/>
<dbReference type="InterPro" id="IPR022754">
    <property type="entry name" value="DNA_pol_III_gamma-3"/>
</dbReference>
<evidence type="ECO:0000313" key="15">
    <source>
        <dbReference type="Proteomes" id="UP001222275"/>
    </source>
</evidence>
<dbReference type="SUPFAM" id="SSF52540">
    <property type="entry name" value="P-loop containing nucleoside triphosphate hydrolases"/>
    <property type="match status" value="1"/>
</dbReference>
<dbReference type="InterPro" id="IPR008921">
    <property type="entry name" value="DNA_pol3_clamp-load_cplx_C"/>
</dbReference>
<dbReference type="Gene3D" id="1.20.272.10">
    <property type="match status" value="1"/>
</dbReference>
<dbReference type="PRINTS" id="PR00300">
    <property type="entry name" value="CLPPROTEASEA"/>
</dbReference>
<keyword evidence="7" id="KW-0547">Nucleotide-binding</keyword>
<feature type="domain" description="AAA+ ATPase" evidence="13">
    <location>
        <begin position="37"/>
        <end position="177"/>
    </location>
</feature>
<dbReference type="InterPro" id="IPR001270">
    <property type="entry name" value="ClpA/B"/>
</dbReference>
<sequence length="802" mass="88001">MSYTVLARKWRPKNFSELVGQSHVMQALSNALDQQRLHHAYLFTGTRGVGKTTIARIFAKALNCQEGITSTPCGVCETCKSIDEGRFIDLIEVDAASKTKVDDTREILDNVQFAPTQGRYKVYLIDEVHMLSKSSFNALLKTLEEPPEHVKFLLATTDPHKLPITVLSRCLQFNLMRLTQTQIQNHLAHILVQENVAFEDAALALIAKSADGSARDSLSLLDQAIAYGAGEVMFEAVQTMLGLVDQQFGVAILQALANDDVQQVKTVIQQLATMGVDYQALLAQLIESLHAISYVQVFADNETTTLLPADIVQGFAASFAPEKVQLLYQIALLTKQDMQLAPDIRIGFEMALMRMLAFQPAQTQYAVEVNPSKSNSSKVTQTDQVASSENTELSPMDALSSLATARSLVGKKNTSITPNASSEADLVQAEAAEKPLVPTDEPNQVINPAFYSNETDQTGSFDAQAENNPVVKEEPSVPEYAEQHIHEHQNIIQQTSESYGSSVPDASVTESTEQTMVPSGATDHLAQIRERLKQPFAKQTLPADESSVVTSHVTKETLEQPVNHFDTAKDSLIESPHSDFGLDSLQANHQVSNQPVIEKETIISSEQNISPVLDDTPPWHMDDSSSLEEVMPQSNQADFSQSEVISVPEVSAPMQTVEQTLAVEHNVSHGEAFDLLGDNIQDWIKVIGKLGLKGMAEDMARNSVLVEFNDSKLIISIDPEQQYAKPEMVLQQIETATKECFGSDFVFEVVQAAEHFTPVKYEQQLANEKQSAAQHSIAQDGVVNSLITTLGMEVIQGSIKPV</sequence>
<dbReference type="InterPro" id="IPR038249">
    <property type="entry name" value="PolIII_tau_V_sf"/>
</dbReference>
<dbReference type="InterPro" id="IPR003593">
    <property type="entry name" value="AAA+_ATPase"/>
</dbReference>
<dbReference type="Gene3D" id="3.30.300.150">
    <property type="entry name" value="DNA polymerase III, tau subunit, domain V"/>
    <property type="match status" value="1"/>
</dbReference>
<evidence type="ECO:0000259" key="13">
    <source>
        <dbReference type="SMART" id="SM00382"/>
    </source>
</evidence>
<evidence type="ECO:0000256" key="11">
    <source>
        <dbReference type="ARBA" id="ARBA00049244"/>
    </source>
</evidence>
<evidence type="ECO:0000256" key="12">
    <source>
        <dbReference type="SAM" id="MobiDB-lite"/>
    </source>
</evidence>
<dbReference type="Pfam" id="PF12170">
    <property type="entry name" value="DNA_pol3_tau_5"/>
    <property type="match status" value="1"/>
</dbReference>
<evidence type="ECO:0000256" key="9">
    <source>
        <dbReference type="ARBA" id="ARBA00022840"/>
    </source>
</evidence>
<evidence type="ECO:0000256" key="10">
    <source>
        <dbReference type="ARBA" id="ARBA00022932"/>
    </source>
</evidence>
<evidence type="ECO:0000256" key="7">
    <source>
        <dbReference type="ARBA" id="ARBA00022741"/>
    </source>
</evidence>
<feature type="compositionally biased region" description="Polar residues" evidence="12">
    <location>
        <begin position="369"/>
        <end position="393"/>
    </location>
</feature>
<dbReference type="Pfam" id="PF22608">
    <property type="entry name" value="DNAX_ATPase_lid"/>
    <property type="match status" value="1"/>
</dbReference>
<evidence type="ECO:0000256" key="4">
    <source>
        <dbReference type="ARBA" id="ARBA00022695"/>
    </source>
</evidence>
<dbReference type="Pfam" id="PF13177">
    <property type="entry name" value="DNA_pol3_delta2"/>
    <property type="match status" value="1"/>
</dbReference>
<dbReference type="InterPro" id="IPR012763">
    <property type="entry name" value="DNA_pol_III_sug/sutau_N"/>
</dbReference>
<name>A0ABY8CCM2_9GAMM</name>
<keyword evidence="5" id="KW-0235">DNA replication</keyword>
<dbReference type="SUPFAM" id="SSF48019">
    <property type="entry name" value="post-AAA+ oligomerization domain-like"/>
    <property type="match status" value="1"/>
</dbReference>
<feature type="region of interest" description="Disordered" evidence="12">
    <location>
        <begin position="369"/>
        <end position="397"/>
    </location>
</feature>
<dbReference type="InterPro" id="IPR050238">
    <property type="entry name" value="DNA_Rep/Repair_Clamp_Loader"/>
</dbReference>
<keyword evidence="6" id="KW-0479">Metal-binding</keyword>
<dbReference type="Gene3D" id="3.40.50.300">
    <property type="entry name" value="P-loop containing nucleotide triphosphate hydrolases"/>
    <property type="match status" value="1"/>
</dbReference>
<keyword evidence="10" id="KW-0239">DNA-directed DNA polymerase</keyword>
<evidence type="ECO:0000256" key="1">
    <source>
        <dbReference type="ARBA" id="ARBA00006360"/>
    </source>
</evidence>
<dbReference type="Pfam" id="PF12169">
    <property type="entry name" value="DNA_pol3_gamma3"/>
    <property type="match status" value="1"/>
</dbReference>
<dbReference type="NCBIfam" id="NF004046">
    <property type="entry name" value="PRK05563.1"/>
    <property type="match status" value="1"/>
</dbReference>
<dbReference type="CDD" id="cd00009">
    <property type="entry name" value="AAA"/>
    <property type="match status" value="1"/>
</dbReference>
<dbReference type="Gene3D" id="1.10.8.60">
    <property type="match status" value="1"/>
</dbReference>
<dbReference type="NCBIfam" id="TIGR02397">
    <property type="entry name" value="dnaX_nterm"/>
    <property type="match status" value="1"/>
</dbReference>
<dbReference type="PANTHER" id="PTHR11669:SF0">
    <property type="entry name" value="PROTEIN STICHEL-LIKE 2"/>
    <property type="match status" value="1"/>
</dbReference>
<evidence type="ECO:0000256" key="5">
    <source>
        <dbReference type="ARBA" id="ARBA00022705"/>
    </source>
</evidence>
<keyword evidence="3 14" id="KW-0808">Transferase</keyword>
<dbReference type="Proteomes" id="UP001222275">
    <property type="component" value="Chromosome"/>
</dbReference>
<keyword evidence="8" id="KW-0862">Zinc</keyword>
<dbReference type="NCBIfam" id="NF005942">
    <property type="entry name" value="PRK07994.1"/>
    <property type="match status" value="1"/>
</dbReference>
<gene>
    <name evidence="14" type="primary">dnaX</name>
    <name evidence="14" type="ORF">NR989_08985</name>
</gene>
<dbReference type="CDD" id="cd18137">
    <property type="entry name" value="HLD_clamp_pol_III_gamma_tau"/>
    <property type="match status" value="1"/>
</dbReference>
<evidence type="ECO:0000256" key="2">
    <source>
        <dbReference type="ARBA" id="ARBA00012417"/>
    </source>
</evidence>
<organism evidence="14 15">
    <name type="scientific">Thiomicrorhabdus lithotrophica</name>
    <dbReference type="NCBI Taxonomy" id="2949997"/>
    <lineage>
        <taxon>Bacteria</taxon>
        <taxon>Pseudomonadati</taxon>
        <taxon>Pseudomonadota</taxon>
        <taxon>Gammaproteobacteria</taxon>
        <taxon>Thiotrichales</taxon>
        <taxon>Piscirickettsiaceae</taxon>
        <taxon>Thiomicrorhabdus</taxon>
    </lineage>
</organism>
<dbReference type="PANTHER" id="PTHR11669">
    <property type="entry name" value="REPLICATION FACTOR C / DNA POLYMERASE III GAMMA-TAU SUBUNIT"/>
    <property type="match status" value="1"/>
</dbReference>
<protein>
    <recommendedName>
        <fullName evidence="2">DNA-directed DNA polymerase</fullName>
        <ecNumber evidence="2">2.7.7.7</ecNumber>
    </recommendedName>
</protein>
<dbReference type="EMBL" id="CP102381">
    <property type="protein sequence ID" value="WEJ62143.1"/>
    <property type="molecule type" value="Genomic_DNA"/>
</dbReference>
<keyword evidence="9" id="KW-0067">ATP-binding</keyword>
<evidence type="ECO:0000256" key="6">
    <source>
        <dbReference type="ARBA" id="ARBA00022723"/>
    </source>
</evidence>
<dbReference type="GO" id="GO:0003887">
    <property type="term" value="F:DNA-directed DNA polymerase activity"/>
    <property type="evidence" value="ECO:0007669"/>
    <property type="project" value="UniProtKB-EC"/>
</dbReference>